<organism evidence="2 3">
    <name type="scientific">Scheffersomyces stipitis (strain ATCC 58785 / CBS 6054 / NBRC 10063 / NRRL Y-11545)</name>
    <name type="common">Yeast</name>
    <name type="synonym">Pichia stipitis</name>
    <dbReference type="NCBI Taxonomy" id="322104"/>
    <lineage>
        <taxon>Eukaryota</taxon>
        <taxon>Fungi</taxon>
        <taxon>Dikarya</taxon>
        <taxon>Ascomycota</taxon>
        <taxon>Saccharomycotina</taxon>
        <taxon>Pichiomycetes</taxon>
        <taxon>Debaryomycetaceae</taxon>
        <taxon>Scheffersomyces</taxon>
    </lineage>
</organism>
<dbReference type="STRING" id="322104.A3GFU0"/>
<evidence type="ECO:0000256" key="1">
    <source>
        <dbReference type="SAM" id="MobiDB-lite"/>
    </source>
</evidence>
<dbReference type="HOGENOM" id="CLU_048955_2_1_1"/>
<evidence type="ECO:0008006" key="4">
    <source>
        <dbReference type="Google" id="ProtNLM"/>
    </source>
</evidence>
<name>A3GFU0_PICST</name>
<evidence type="ECO:0000313" key="2">
    <source>
        <dbReference type="EMBL" id="EAZ63403.2"/>
    </source>
</evidence>
<dbReference type="EMBL" id="AAVQ01000001">
    <property type="protein sequence ID" value="EAZ63403.2"/>
    <property type="molecule type" value="Genomic_DNA"/>
</dbReference>
<feature type="region of interest" description="Disordered" evidence="1">
    <location>
        <begin position="204"/>
        <end position="236"/>
    </location>
</feature>
<dbReference type="Pfam" id="PF04641">
    <property type="entry name" value="Rtf2"/>
    <property type="match status" value="1"/>
</dbReference>
<dbReference type="InParanoid" id="A3GFU0"/>
<dbReference type="OrthoDB" id="247013at2759"/>
<gene>
    <name evidence="2" type="ORF">PICST_52289</name>
</gene>
<dbReference type="PANTHER" id="PTHR12775:SF0">
    <property type="entry name" value="REPLICATION TERMINATION FACTOR 2"/>
    <property type="match status" value="1"/>
</dbReference>
<sequence length="236" mass="26966">MGNDGGTIAKRSDLLALHSRNVEFQKADDNEASLITTCAISSLPLYSEKEDIPIVGDYKGRLYRKEKILEYILSLKLGEADPDKSEQYNYIRSLKDLVDVKVKWTISNGTPYIQCPVTMESKQEKISYAYLRTCGCVLSFKLLEDLAVHFGVGDEPIKSECPNCGEVFHFNYDIVVLNPLAKQQYNAWNDKNYVYITETLKRSHAKQLKKKSKSDSNAPKKRRAEKDSINKKRQKK</sequence>
<dbReference type="GeneID" id="4851139"/>
<dbReference type="AlphaFoldDB" id="A3GFU0"/>
<protein>
    <recommendedName>
        <fullName evidence="4">Replication termination factor 2</fullName>
    </recommendedName>
</protein>
<proteinExistence type="predicted"/>
<dbReference type="GO" id="GO:0006274">
    <property type="term" value="P:DNA replication termination"/>
    <property type="evidence" value="ECO:0007669"/>
    <property type="project" value="TreeGrafter"/>
</dbReference>
<dbReference type="KEGG" id="pic:PICST_52289"/>
<keyword evidence="3" id="KW-1185">Reference proteome</keyword>
<dbReference type="InterPro" id="IPR006735">
    <property type="entry name" value="Rtf2"/>
</dbReference>
<dbReference type="PANTHER" id="PTHR12775">
    <property type="entry name" value="PROTEIN C20ORF43 HOMOLOG"/>
    <property type="match status" value="1"/>
</dbReference>
<comment type="caution">
    <text evidence="2">The sequence shown here is derived from an EMBL/GenBank/DDBJ whole genome shotgun (WGS) entry which is preliminary data.</text>
</comment>
<accession>A3GFU0</accession>
<evidence type="ECO:0000313" key="3">
    <source>
        <dbReference type="Proteomes" id="UP000002258"/>
    </source>
</evidence>
<dbReference type="eggNOG" id="KOG3113">
    <property type="taxonomic scope" value="Eukaryota"/>
</dbReference>
<dbReference type="RefSeq" id="XP_001387426.2">
    <property type="nucleotide sequence ID" value="XM_001387389.1"/>
</dbReference>
<dbReference type="OMA" id="KVCTEER"/>
<dbReference type="GO" id="GO:0005634">
    <property type="term" value="C:nucleus"/>
    <property type="evidence" value="ECO:0007669"/>
    <property type="project" value="TreeGrafter"/>
</dbReference>
<reference evidence="2 3" key="1">
    <citation type="journal article" date="2007" name="Nat. Biotechnol.">
        <title>Genome sequence of the lignocellulose-bioconverting and xylose-fermenting yeast Pichia stipitis.</title>
        <authorList>
            <person name="Jeffries T.W."/>
            <person name="Grigoriev I.V."/>
            <person name="Grimwood J."/>
            <person name="Laplaza J.M."/>
            <person name="Aerts A."/>
            <person name="Salamov A."/>
            <person name="Schmutz J."/>
            <person name="Lindquist E."/>
            <person name="Dehal P."/>
            <person name="Shapiro H."/>
            <person name="Jin Y.S."/>
            <person name="Passoth V."/>
            <person name="Richardson P.M."/>
        </authorList>
    </citation>
    <scope>NUCLEOTIDE SEQUENCE [LARGE SCALE GENOMIC DNA]</scope>
    <source>
        <strain evidence="3">ATCC 58785 / CBS 6054 / NBRC 10063 / NRRL Y-11545</strain>
    </source>
</reference>
<dbReference type="Proteomes" id="UP000002258">
    <property type="component" value="Chromosome 1"/>
</dbReference>